<proteinExistence type="predicted"/>
<feature type="compositionally biased region" description="Low complexity" evidence="1">
    <location>
        <begin position="515"/>
        <end position="525"/>
    </location>
</feature>
<evidence type="ECO:0000313" key="3">
    <source>
        <dbReference type="Proteomes" id="UP000751190"/>
    </source>
</evidence>
<dbReference type="OrthoDB" id="10609929at2759"/>
<organism evidence="2 3">
    <name type="scientific">Diacronema lutheri</name>
    <name type="common">Unicellular marine alga</name>
    <name type="synonym">Monochrysis lutheri</name>
    <dbReference type="NCBI Taxonomy" id="2081491"/>
    <lineage>
        <taxon>Eukaryota</taxon>
        <taxon>Haptista</taxon>
        <taxon>Haptophyta</taxon>
        <taxon>Pavlovophyceae</taxon>
        <taxon>Pavlovales</taxon>
        <taxon>Pavlovaceae</taxon>
        <taxon>Diacronema</taxon>
    </lineage>
</organism>
<name>A0A8J5X4T8_DIALT</name>
<feature type="region of interest" description="Disordered" evidence="1">
    <location>
        <begin position="485"/>
        <end position="525"/>
    </location>
</feature>
<sequence length="619" mass="62530">MRGETIGGVLLADVRTFMAAVERQPALLNSCPDVQEWITRMHDVLYGREHKRARTRGAALAAPVQLAAHLGVASKAQSRIPVPTWCAHMMHVETVADACVDAVEASVASDVLPAALERDRAADARPLPELAVGGAAVAAALAAAAPAIMGTPVEFVAPPSPAFPLLAPPCAPHESVGLRPSGTPAPHPLGRVPLGLSPLLNGAGDGRAPSAALAARTKGALAANAAASAAAVAAVAAAAGGGSNDLVLAQATGDVGMGESAGAPSELSLATTPSMGSPPKSTRRIRARALAGGNDPAGASPPASTPSLAASPPKSTRRLQPARARGASAGRTCSAARLGLAPAGDSRCAVPSSELTPSLPATPTFSASPPKSTMCRRHARNSLGWSEASSPPPIPSFDGASPPRTVRPAARCGPRVPRSDRRASPAVRPRSPALLLDAFSNEALDDTMTAAAVLGLGACIPPASPAAARTGAVCTDGFALRPPADLPGVRSPGAGVARSPGLGRAGATRSEGNEAASSPADDAAGPLAQPVRLAALPELDLERFPRMFRQPSSEGALRLAEVYAVLRDFAGPLSAADVAESLPAGKYGAQLVAFLLELLTSRAYLYTQLEDNVKCWRAV</sequence>
<keyword evidence="3" id="KW-1185">Reference proteome</keyword>
<comment type="caution">
    <text evidence="2">The sequence shown here is derived from an EMBL/GenBank/DDBJ whole genome shotgun (WGS) entry which is preliminary data.</text>
</comment>
<reference evidence="2" key="1">
    <citation type="submission" date="2021-05" db="EMBL/GenBank/DDBJ databases">
        <title>The genome of the haptophyte Pavlova lutheri (Diacronema luteri, Pavlovales) - a model for lipid biosynthesis in eukaryotic algae.</title>
        <authorList>
            <person name="Hulatt C.J."/>
            <person name="Posewitz M.C."/>
        </authorList>
    </citation>
    <scope>NUCLEOTIDE SEQUENCE</scope>
    <source>
        <strain evidence="2">NIVA-4/92</strain>
    </source>
</reference>
<dbReference type="Proteomes" id="UP000751190">
    <property type="component" value="Unassembled WGS sequence"/>
</dbReference>
<evidence type="ECO:0000313" key="2">
    <source>
        <dbReference type="EMBL" id="KAG8457799.1"/>
    </source>
</evidence>
<feature type="region of interest" description="Disordered" evidence="1">
    <location>
        <begin position="258"/>
        <end position="428"/>
    </location>
</feature>
<dbReference type="AlphaFoldDB" id="A0A8J5X4T8"/>
<accession>A0A8J5X4T8</accession>
<dbReference type="EMBL" id="JAGTXO010000063">
    <property type="protein sequence ID" value="KAG8457799.1"/>
    <property type="molecule type" value="Genomic_DNA"/>
</dbReference>
<evidence type="ECO:0000256" key="1">
    <source>
        <dbReference type="SAM" id="MobiDB-lite"/>
    </source>
</evidence>
<protein>
    <submittedName>
        <fullName evidence="2">Uncharacterized protein</fullName>
    </submittedName>
</protein>
<feature type="compositionally biased region" description="Low complexity" evidence="1">
    <location>
        <begin position="296"/>
        <end position="314"/>
    </location>
</feature>
<gene>
    <name evidence="2" type="ORF">KFE25_005812</name>
</gene>
<feature type="compositionally biased region" description="Polar residues" evidence="1">
    <location>
        <begin position="353"/>
        <end position="371"/>
    </location>
</feature>